<protein>
    <recommendedName>
        <fullName evidence="5">Major facilitator superfamily (MFS) profile domain-containing protein</fullName>
    </recommendedName>
</protein>
<dbReference type="PANTHER" id="PTHR11328:SF24">
    <property type="entry name" value="MAJOR FACILITATOR SUPERFAMILY (MFS) PROFILE DOMAIN-CONTAINING PROTEIN"/>
    <property type="match status" value="1"/>
</dbReference>
<dbReference type="SUPFAM" id="SSF103473">
    <property type="entry name" value="MFS general substrate transporter"/>
    <property type="match status" value="1"/>
</dbReference>
<evidence type="ECO:0000313" key="3">
    <source>
        <dbReference type="EMBL" id="KKJ78143.1"/>
    </source>
</evidence>
<evidence type="ECO:0000313" key="4">
    <source>
        <dbReference type="Proteomes" id="UP000034491"/>
    </source>
</evidence>
<name>A0A0M2REZ4_9PROT</name>
<feature type="transmembrane region" description="Helical" evidence="2">
    <location>
        <begin position="79"/>
        <end position="96"/>
    </location>
</feature>
<keyword evidence="2" id="KW-1133">Transmembrane helix</keyword>
<dbReference type="Pfam" id="PF13347">
    <property type="entry name" value="MFS_2"/>
    <property type="match status" value="1"/>
</dbReference>
<dbReference type="InterPro" id="IPR036259">
    <property type="entry name" value="MFS_trans_sf"/>
</dbReference>
<organism evidence="3 4">
    <name type="scientific">Kiloniella litopenaei</name>
    <dbReference type="NCBI Taxonomy" id="1549748"/>
    <lineage>
        <taxon>Bacteria</taxon>
        <taxon>Pseudomonadati</taxon>
        <taxon>Pseudomonadota</taxon>
        <taxon>Alphaproteobacteria</taxon>
        <taxon>Rhodospirillales</taxon>
        <taxon>Kiloniellaceae</taxon>
        <taxon>Kiloniella</taxon>
    </lineage>
</organism>
<dbReference type="OrthoDB" id="181905at2"/>
<dbReference type="AlphaFoldDB" id="A0A0M2REZ4"/>
<evidence type="ECO:0008006" key="5">
    <source>
        <dbReference type="Google" id="ProtNLM"/>
    </source>
</evidence>
<dbReference type="GO" id="GO:0005886">
    <property type="term" value="C:plasma membrane"/>
    <property type="evidence" value="ECO:0007669"/>
    <property type="project" value="TreeGrafter"/>
</dbReference>
<evidence type="ECO:0000256" key="2">
    <source>
        <dbReference type="SAM" id="Phobius"/>
    </source>
</evidence>
<dbReference type="Gene3D" id="1.20.1250.20">
    <property type="entry name" value="MFS general substrate transporter like domains"/>
    <property type="match status" value="2"/>
</dbReference>
<feature type="transmembrane region" description="Helical" evidence="2">
    <location>
        <begin position="102"/>
        <end position="127"/>
    </location>
</feature>
<dbReference type="InterPro" id="IPR039672">
    <property type="entry name" value="MFS_2"/>
</dbReference>
<feature type="transmembrane region" description="Helical" evidence="2">
    <location>
        <begin position="12"/>
        <end position="31"/>
    </location>
</feature>
<evidence type="ECO:0000256" key="1">
    <source>
        <dbReference type="ARBA" id="ARBA00009617"/>
    </source>
</evidence>
<sequence length="438" mass="48173">MTDNTTISRKSLFQYSFLAIPLAFAGLPLYIHVPDFYATTLGLSLSGIGIVIILVRVFDAVQDPMIGVFCDLYNDKRPLIIFIASLMMALGFFLLFHPQESLGLAGLAISLVLATTAYSMMTINLNALGSTWSQDGVQKNRITSWREAFGLIGLIIAAVLPGIITFDQYSYVLILFLVLGFTIFMLWNKKHKKYDALINLRNKNNKDTIKLHELLLPSNKWFFGIYFISTLASAIPAVLMVFFTRDLLGAEQYTGAFLLIYFLSGACGMSVWLTIAKRSSKLISWALAMLLAATTFVWAFFLQPDDVWQYALICVLSGIALGGELSLPPAILSELIDAQDKTRNTSFLFSILAFLSKTALALGSGIAFLILGVTSFSPATQNDSEALLALSFTYALAPCIIKVCAALGLLSWLRKLKQRNDHAYSSGYNSSFGGQHDA</sequence>
<dbReference type="EMBL" id="LANI01000002">
    <property type="protein sequence ID" value="KKJ78143.1"/>
    <property type="molecule type" value="Genomic_DNA"/>
</dbReference>
<feature type="transmembrane region" description="Helical" evidence="2">
    <location>
        <begin position="221"/>
        <end position="243"/>
    </location>
</feature>
<reference evidence="3 4" key="1">
    <citation type="submission" date="2015-03" db="EMBL/GenBank/DDBJ databases">
        <title>Genome sequence of Kiloniella sp. P1-1, isolated from the gut microflora of Pacific white shrimp, Penaeus vannamei.</title>
        <authorList>
            <person name="Shao Z."/>
            <person name="Wang L."/>
            <person name="Li X."/>
        </authorList>
    </citation>
    <scope>NUCLEOTIDE SEQUENCE [LARGE SCALE GENOMIC DNA]</scope>
    <source>
        <strain evidence="3 4">P1-1</strain>
    </source>
</reference>
<accession>A0A0M2REZ4</accession>
<keyword evidence="4" id="KW-1185">Reference proteome</keyword>
<dbReference type="RefSeq" id="WP_046502340.1">
    <property type="nucleotide sequence ID" value="NZ_LANI01000002.1"/>
</dbReference>
<keyword evidence="2" id="KW-0812">Transmembrane</keyword>
<feature type="transmembrane region" description="Helical" evidence="2">
    <location>
        <begin position="148"/>
        <end position="164"/>
    </location>
</feature>
<dbReference type="PANTHER" id="PTHR11328">
    <property type="entry name" value="MAJOR FACILITATOR SUPERFAMILY DOMAIN-CONTAINING PROTEIN"/>
    <property type="match status" value="1"/>
</dbReference>
<feature type="transmembrane region" description="Helical" evidence="2">
    <location>
        <begin position="307"/>
        <end position="327"/>
    </location>
</feature>
<keyword evidence="2" id="KW-0472">Membrane</keyword>
<comment type="similarity">
    <text evidence="1">Belongs to the sodium:galactoside symporter (TC 2.A.2) family.</text>
</comment>
<feature type="transmembrane region" description="Helical" evidence="2">
    <location>
        <begin position="282"/>
        <end position="301"/>
    </location>
</feature>
<dbReference type="GO" id="GO:0015293">
    <property type="term" value="F:symporter activity"/>
    <property type="evidence" value="ECO:0007669"/>
    <property type="project" value="InterPro"/>
</dbReference>
<dbReference type="GO" id="GO:0008643">
    <property type="term" value="P:carbohydrate transport"/>
    <property type="evidence" value="ECO:0007669"/>
    <property type="project" value="InterPro"/>
</dbReference>
<feature type="transmembrane region" description="Helical" evidence="2">
    <location>
        <begin position="391"/>
        <end position="413"/>
    </location>
</feature>
<feature type="transmembrane region" description="Helical" evidence="2">
    <location>
        <begin position="170"/>
        <end position="187"/>
    </location>
</feature>
<feature type="transmembrane region" description="Helical" evidence="2">
    <location>
        <begin position="37"/>
        <end position="58"/>
    </location>
</feature>
<gene>
    <name evidence="3" type="ORF">WH95_01985</name>
</gene>
<proteinExistence type="inferred from homology"/>
<feature type="transmembrane region" description="Helical" evidence="2">
    <location>
        <begin position="347"/>
        <end position="371"/>
    </location>
</feature>
<feature type="transmembrane region" description="Helical" evidence="2">
    <location>
        <begin position="255"/>
        <end position="275"/>
    </location>
</feature>
<comment type="caution">
    <text evidence="3">The sequence shown here is derived from an EMBL/GenBank/DDBJ whole genome shotgun (WGS) entry which is preliminary data.</text>
</comment>
<dbReference type="STRING" id="1549748.WH95_01985"/>
<dbReference type="Proteomes" id="UP000034491">
    <property type="component" value="Unassembled WGS sequence"/>
</dbReference>